<dbReference type="NCBIfam" id="TIGR01764">
    <property type="entry name" value="excise"/>
    <property type="match status" value="1"/>
</dbReference>
<protein>
    <submittedName>
        <fullName evidence="2">Helix-turn-helix domain-containing protein</fullName>
    </submittedName>
</protein>
<dbReference type="InterPro" id="IPR041657">
    <property type="entry name" value="HTH_17"/>
</dbReference>
<evidence type="ECO:0000313" key="2">
    <source>
        <dbReference type="EMBL" id="MCJ2178471.1"/>
    </source>
</evidence>
<dbReference type="EMBL" id="JALHLE010000009">
    <property type="protein sequence ID" value="MCJ2178471.1"/>
    <property type="molecule type" value="Genomic_DNA"/>
</dbReference>
<gene>
    <name evidence="2" type="ORF">MTR64_07840</name>
</gene>
<proteinExistence type="predicted"/>
<evidence type="ECO:0000259" key="1">
    <source>
        <dbReference type="Pfam" id="PF12728"/>
    </source>
</evidence>
<keyword evidence="3" id="KW-1185">Reference proteome</keyword>
<comment type="caution">
    <text evidence="2">The sequence shown here is derived from an EMBL/GenBank/DDBJ whole genome shotgun (WGS) entry which is preliminary data.</text>
</comment>
<evidence type="ECO:0000313" key="3">
    <source>
        <dbReference type="Proteomes" id="UP001162880"/>
    </source>
</evidence>
<reference evidence="2" key="1">
    <citation type="submission" date="2022-03" db="EMBL/GenBank/DDBJ databases">
        <title>Identification of a novel bacterium isolated from mangrove sediments.</title>
        <authorList>
            <person name="Pan X."/>
        </authorList>
    </citation>
    <scope>NUCLEOTIDE SEQUENCE</scope>
    <source>
        <strain evidence="2">B2580</strain>
    </source>
</reference>
<accession>A0ABT0B0L8</accession>
<organism evidence="2 3">
    <name type="scientific">Novosphingobium album</name>
    <name type="common">ex Hu et al. 2023</name>
    <dbReference type="NCBI Taxonomy" id="2930093"/>
    <lineage>
        <taxon>Bacteria</taxon>
        <taxon>Pseudomonadati</taxon>
        <taxon>Pseudomonadota</taxon>
        <taxon>Alphaproteobacteria</taxon>
        <taxon>Sphingomonadales</taxon>
        <taxon>Sphingomonadaceae</taxon>
        <taxon>Novosphingobium</taxon>
    </lineage>
</organism>
<name>A0ABT0B0L8_9SPHN</name>
<feature type="domain" description="Helix-turn-helix" evidence="1">
    <location>
        <begin position="13"/>
        <end position="60"/>
    </location>
</feature>
<sequence length="62" mass="6702">MKNDDAYRHKVAYSIKEAVAATSLSRSTIYVLIAQKKLESVRVNGRALIPASSLNALIAGKV</sequence>
<dbReference type="RefSeq" id="WP_243992549.1">
    <property type="nucleotide sequence ID" value="NZ_JALHLE010000009.1"/>
</dbReference>
<dbReference type="Proteomes" id="UP001162880">
    <property type="component" value="Unassembled WGS sequence"/>
</dbReference>
<dbReference type="Pfam" id="PF12728">
    <property type="entry name" value="HTH_17"/>
    <property type="match status" value="1"/>
</dbReference>
<dbReference type="InterPro" id="IPR010093">
    <property type="entry name" value="SinI_DNA-bd"/>
</dbReference>